<feature type="domain" description="GH15-like" evidence="1">
    <location>
        <begin position="229"/>
        <end position="585"/>
    </location>
</feature>
<dbReference type="AlphaFoldDB" id="A0A366F4W2"/>
<feature type="domain" description="Trehalase-like N-terminal" evidence="2">
    <location>
        <begin position="14"/>
        <end position="163"/>
    </location>
</feature>
<keyword evidence="4" id="KW-1185">Reference proteome</keyword>
<sequence length="600" mass="67049">MIAQQPSRPQPLDLALIGNSCVAAFVDRQARLVWWCFPRFDGDPVFSRLLAGDEEKGFCDVVLHGQTSVEARYVRNTAIVETILTAEDGASLRVTDFCPRFDRFERPFRPPQVIRRLEPLSGMPRIAIRVRPTHNYGRPTQNAVVGSNHVRYVGGPNVMRLTSDAPLSYILNEITFPLTRPLSLVFGQDEPFLSAIDATTREFLEHTREHWLDWSRNLAAPFEWQADVVRAAITLKNCAFMETGAIVAAHTTSIPEAPRSGRNWDYRFCWLRDAYFVVDALNRLGATQTMESYIHYITTIAIESGPMQPLHGIIPFSPLNEVIAPDLAGFLGQGPVRVGNQAAAQTQNDVYGSVVLAAAQMFVDERLPSMGDEPLFHMLERLGERALAAAFEPDAGLWEYRTRERPHTYSATLCWAACDRLARIARMLGHERAAYWKTNAAALREKILTEAWDERQGALTGAFGEPALDASVLLVAKLGLLPPTDRRFVMTCEAIGRTLIRKGRIMRYTAPDDFGPPETAFLACNFWYVDALASIGRAEEGRELFEAILGHRNAFGLLSEDIHPDTGQLWGNLPQTYSMAGIINSATRLSSSWEEAWARA</sequence>
<organism evidence="3 4">
    <name type="scientific">Roseiarcus fermentans</name>
    <dbReference type="NCBI Taxonomy" id="1473586"/>
    <lineage>
        <taxon>Bacteria</taxon>
        <taxon>Pseudomonadati</taxon>
        <taxon>Pseudomonadota</taxon>
        <taxon>Alphaproteobacteria</taxon>
        <taxon>Hyphomicrobiales</taxon>
        <taxon>Roseiarcaceae</taxon>
        <taxon>Roseiarcus</taxon>
    </lineage>
</organism>
<reference evidence="3 4" key="1">
    <citation type="submission" date="2018-06" db="EMBL/GenBank/DDBJ databases">
        <title>Genomic Encyclopedia of Type Strains, Phase IV (KMG-IV): sequencing the most valuable type-strain genomes for metagenomic binning, comparative biology and taxonomic classification.</title>
        <authorList>
            <person name="Goeker M."/>
        </authorList>
    </citation>
    <scope>NUCLEOTIDE SEQUENCE [LARGE SCALE GENOMIC DNA]</scope>
    <source>
        <strain evidence="3 4">DSM 24875</strain>
    </source>
</reference>
<evidence type="ECO:0000259" key="1">
    <source>
        <dbReference type="Pfam" id="PF00723"/>
    </source>
</evidence>
<name>A0A366F4W2_9HYPH</name>
<evidence type="ECO:0000313" key="4">
    <source>
        <dbReference type="Proteomes" id="UP000253529"/>
    </source>
</evidence>
<proteinExistence type="predicted"/>
<gene>
    <name evidence="3" type="ORF">DFR50_12125</name>
</gene>
<protein>
    <submittedName>
        <fullName evidence="3">GH15 family glucan-1,4-alpha-glucosidase</fullName>
    </submittedName>
</protein>
<dbReference type="Gene3D" id="1.50.10.10">
    <property type="match status" value="1"/>
</dbReference>
<accession>A0A366F4W2</accession>
<dbReference type="InterPro" id="IPR045582">
    <property type="entry name" value="Trehalase-like_N"/>
</dbReference>
<dbReference type="Pfam" id="PF19291">
    <property type="entry name" value="TREH_N"/>
    <property type="match status" value="1"/>
</dbReference>
<dbReference type="InterPro" id="IPR012341">
    <property type="entry name" value="6hp_glycosidase-like_sf"/>
</dbReference>
<dbReference type="EMBL" id="QNRK01000021">
    <property type="protein sequence ID" value="RBP09681.1"/>
    <property type="molecule type" value="Genomic_DNA"/>
</dbReference>
<dbReference type="InterPro" id="IPR008928">
    <property type="entry name" value="6-hairpin_glycosidase_sf"/>
</dbReference>
<dbReference type="PANTHER" id="PTHR31616:SF0">
    <property type="entry name" value="GLUCAN 1,4-ALPHA-GLUCOSIDASE"/>
    <property type="match status" value="1"/>
</dbReference>
<dbReference type="GO" id="GO:0005975">
    <property type="term" value="P:carbohydrate metabolic process"/>
    <property type="evidence" value="ECO:0007669"/>
    <property type="project" value="InterPro"/>
</dbReference>
<dbReference type="PANTHER" id="PTHR31616">
    <property type="entry name" value="TREHALASE"/>
    <property type="match status" value="1"/>
</dbReference>
<dbReference type="SUPFAM" id="SSF48208">
    <property type="entry name" value="Six-hairpin glycosidases"/>
    <property type="match status" value="1"/>
</dbReference>
<dbReference type="OrthoDB" id="3902805at2"/>
<dbReference type="InterPro" id="IPR011613">
    <property type="entry name" value="GH15-like"/>
</dbReference>
<dbReference type="Pfam" id="PF00723">
    <property type="entry name" value="Glyco_hydro_15"/>
    <property type="match status" value="1"/>
</dbReference>
<evidence type="ECO:0000259" key="2">
    <source>
        <dbReference type="Pfam" id="PF19291"/>
    </source>
</evidence>
<comment type="caution">
    <text evidence="3">The sequence shown here is derived from an EMBL/GenBank/DDBJ whole genome shotgun (WGS) entry which is preliminary data.</text>
</comment>
<dbReference type="RefSeq" id="WP_113890694.1">
    <property type="nucleotide sequence ID" value="NZ_QNRK01000021.1"/>
</dbReference>
<dbReference type="GO" id="GO:0004553">
    <property type="term" value="F:hydrolase activity, hydrolyzing O-glycosyl compounds"/>
    <property type="evidence" value="ECO:0007669"/>
    <property type="project" value="TreeGrafter"/>
</dbReference>
<dbReference type="Proteomes" id="UP000253529">
    <property type="component" value="Unassembled WGS sequence"/>
</dbReference>
<evidence type="ECO:0000313" key="3">
    <source>
        <dbReference type="EMBL" id="RBP09681.1"/>
    </source>
</evidence>